<feature type="transmembrane region" description="Helical" evidence="7">
    <location>
        <begin position="132"/>
        <end position="155"/>
    </location>
</feature>
<dbReference type="AlphaFoldDB" id="A0A4Z1CRP5"/>
<evidence type="ECO:0000313" key="9">
    <source>
        <dbReference type="EMBL" id="TGN67757.1"/>
    </source>
</evidence>
<dbReference type="EMBL" id="SRPG01000022">
    <property type="protein sequence ID" value="TGN67757.1"/>
    <property type="molecule type" value="Genomic_DNA"/>
</dbReference>
<dbReference type="CDD" id="cd06261">
    <property type="entry name" value="TM_PBP2"/>
    <property type="match status" value="1"/>
</dbReference>
<feature type="transmembrane region" description="Helical" evidence="7">
    <location>
        <begin position="12"/>
        <end position="30"/>
    </location>
</feature>
<comment type="similarity">
    <text evidence="7">Belongs to the binding-protein-dependent transport system permease family.</text>
</comment>
<evidence type="ECO:0000256" key="5">
    <source>
        <dbReference type="ARBA" id="ARBA00022989"/>
    </source>
</evidence>
<gene>
    <name evidence="9" type="ORF">E4L95_03870</name>
</gene>
<dbReference type="Gene3D" id="1.10.3720.10">
    <property type="entry name" value="MetI-like"/>
    <property type="match status" value="1"/>
</dbReference>
<dbReference type="Pfam" id="PF00528">
    <property type="entry name" value="BPD_transp_1"/>
    <property type="match status" value="1"/>
</dbReference>
<evidence type="ECO:0000256" key="1">
    <source>
        <dbReference type="ARBA" id="ARBA00004651"/>
    </source>
</evidence>
<keyword evidence="5 7" id="KW-1133">Transmembrane helix</keyword>
<evidence type="ECO:0000313" key="10">
    <source>
        <dbReference type="Proteomes" id="UP000297972"/>
    </source>
</evidence>
<accession>A0A4Z1CRP5</accession>
<feature type="transmembrane region" description="Helical" evidence="7">
    <location>
        <begin position="268"/>
        <end position="289"/>
    </location>
</feature>
<evidence type="ECO:0000256" key="6">
    <source>
        <dbReference type="ARBA" id="ARBA00023136"/>
    </source>
</evidence>
<dbReference type="PANTHER" id="PTHR43163:SF6">
    <property type="entry name" value="DIPEPTIDE TRANSPORT SYSTEM PERMEASE PROTEIN DPPB-RELATED"/>
    <property type="match status" value="1"/>
</dbReference>
<dbReference type="OrthoDB" id="9807402at2"/>
<dbReference type="PANTHER" id="PTHR43163">
    <property type="entry name" value="DIPEPTIDE TRANSPORT SYSTEM PERMEASE PROTEIN DPPB-RELATED"/>
    <property type="match status" value="1"/>
</dbReference>
<keyword evidence="3" id="KW-1003">Cell membrane</keyword>
<evidence type="ECO:0000256" key="7">
    <source>
        <dbReference type="RuleBase" id="RU363032"/>
    </source>
</evidence>
<dbReference type="PROSITE" id="PS50928">
    <property type="entry name" value="ABC_TM1"/>
    <property type="match status" value="1"/>
</dbReference>
<organism evidence="9 10">
    <name type="scientific">Paracoccus liaowanqingii</name>
    <dbReference type="NCBI Taxonomy" id="2560053"/>
    <lineage>
        <taxon>Bacteria</taxon>
        <taxon>Pseudomonadati</taxon>
        <taxon>Pseudomonadota</taxon>
        <taxon>Alphaproteobacteria</taxon>
        <taxon>Rhodobacterales</taxon>
        <taxon>Paracoccaceae</taxon>
        <taxon>Paracoccus</taxon>
    </lineage>
</organism>
<feature type="transmembrane region" description="Helical" evidence="7">
    <location>
        <begin position="97"/>
        <end position="120"/>
    </location>
</feature>
<dbReference type="RefSeq" id="WP_135816473.1">
    <property type="nucleotide sequence ID" value="NZ_SRPG01000022.1"/>
</dbReference>
<comment type="caution">
    <text evidence="9">The sequence shown here is derived from an EMBL/GenBank/DDBJ whole genome shotgun (WGS) entry which is preliminary data.</text>
</comment>
<evidence type="ECO:0000256" key="2">
    <source>
        <dbReference type="ARBA" id="ARBA00022448"/>
    </source>
</evidence>
<keyword evidence="10" id="KW-1185">Reference proteome</keyword>
<feature type="domain" description="ABC transmembrane type-1" evidence="8">
    <location>
        <begin position="93"/>
        <end position="289"/>
    </location>
</feature>
<dbReference type="GO" id="GO:0071916">
    <property type="term" value="F:dipeptide transmembrane transporter activity"/>
    <property type="evidence" value="ECO:0007669"/>
    <property type="project" value="TreeGrafter"/>
</dbReference>
<reference evidence="9 10" key="1">
    <citation type="submission" date="2019-03" db="EMBL/GenBank/DDBJ databases">
        <authorList>
            <person name="Li J."/>
        </authorList>
    </citation>
    <scope>NUCLEOTIDE SEQUENCE [LARGE SCALE GENOMIC DNA]</scope>
    <source>
        <strain evidence="9 10">3058</strain>
    </source>
</reference>
<keyword evidence="4 7" id="KW-0812">Transmembrane</keyword>
<protein>
    <submittedName>
        <fullName evidence="9">ABC transporter permease</fullName>
    </submittedName>
</protein>
<comment type="subcellular location">
    <subcellularLocation>
        <location evidence="1 7">Cell membrane</location>
        <topology evidence="1 7">Multi-pass membrane protein</topology>
    </subcellularLocation>
</comment>
<keyword evidence="2 7" id="KW-0813">Transport</keyword>
<dbReference type="InterPro" id="IPR035906">
    <property type="entry name" value="MetI-like_sf"/>
</dbReference>
<keyword evidence="6 7" id="KW-0472">Membrane</keyword>
<dbReference type="SUPFAM" id="SSF161098">
    <property type="entry name" value="MetI-like"/>
    <property type="match status" value="1"/>
</dbReference>
<evidence type="ECO:0000259" key="8">
    <source>
        <dbReference type="PROSITE" id="PS50928"/>
    </source>
</evidence>
<sequence length="303" mass="32885">MRYTLKRAGQSVVMIAVLMTLVFFGARVIGDPVDAMAPPGASEQARLDIAVRFGFDQPISVQFGEFVMRAIRLDFGNSMWQGTDALAIVLERLPNTLFLAGVTMLMVVPIAVLLGCLAAIKPGSRTDRIISFVSLCGVSMVEFWLGLLLIGFVSVQLGLLPTGGMDHPLSVLLPAATIAFRGIGRLAQFVRSAMIEELGKTYIVMARAKGMPEWRVFMHAGKNAAISITTMAADELSELVAGTMVVETVFAWPGMGVLIVNAIAMRDLFLLEATVFVIAIMIAILNLLADLSYTWLNPRIRYS</sequence>
<name>A0A4Z1CRP5_9RHOB</name>
<dbReference type="Proteomes" id="UP000297972">
    <property type="component" value="Unassembled WGS sequence"/>
</dbReference>
<evidence type="ECO:0000256" key="3">
    <source>
        <dbReference type="ARBA" id="ARBA00022475"/>
    </source>
</evidence>
<proteinExistence type="inferred from homology"/>
<evidence type="ECO:0000256" key="4">
    <source>
        <dbReference type="ARBA" id="ARBA00022692"/>
    </source>
</evidence>
<dbReference type="InterPro" id="IPR000515">
    <property type="entry name" value="MetI-like"/>
</dbReference>
<dbReference type="GO" id="GO:0005886">
    <property type="term" value="C:plasma membrane"/>
    <property type="evidence" value="ECO:0007669"/>
    <property type="project" value="UniProtKB-SubCell"/>
</dbReference>